<keyword evidence="13" id="KW-1185">Reference proteome</keyword>
<sequence length="122" mass="13554">MADNQAQLATQKAHSTFGQAISIGKRMNAEHILLTHFSARYPKMPPSRMRKAQSPGRDDRRAKEPIVALAFDQANLTIGNMWKVNHYLPALEQSFRDTVADEGDDAEEDEDVALASMDVAVD</sequence>
<keyword evidence="5" id="KW-0819">tRNA processing</keyword>
<evidence type="ECO:0000256" key="2">
    <source>
        <dbReference type="ARBA" id="ARBA00001947"/>
    </source>
</evidence>
<comment type="cofactor">
    <cofactor evidence="2">
        <name>Zn(2+)</name>
        <dbReference type="ChEBI" id="CHEBI:29105"/>
    </cofactor>
</comment>
<feature type="region of interest" description="Disordered" evidence="11">
    <location>
        <begin position="99"/>
        <end position="122"/>
    </location>
</feature>
<accession>A0A9P7GT19</accession>
<dbReference type="GO" id="GO:1990180">
    <property type="term" value="P:mitochondrial tRNA 3'-end processing"/>
    <property type="evidence" value="ECO:0007669"/>
    <property type="project" value="TreeGrafter"/>
</dbReference>
<evidence type="ECO:0000313" key="12">
    <source>
        <dbReference type="EMBL" id="KAG5654003.1"/>
    </source>
</evidence>
<evidence type="ECO:0000256" key="3">
    <source>
        <dbReference type="ARBA" id="ARBA00007823"/>
    </source>
</evidence>
<name>A0A9P7GT19_9AGAR</name>
<comment type="catalytic activity">
    <reaction evidence="1">
        <text>Endonucleolytic cleavage of RNA, removing extra 3' nucleotides from tRNA precursor, generating 3' termini of tRNAs. A 3'-hydroxy group is left at the tRNA terminus and a 5'-phosphoryl group is left at the trailer molecule.</text>
        <dbReference type="EC" id="3.1.26.11"/>
    </reaction>
</comment>
<evidence type="ECO:0000256" key="4">
    <source>
        <dbReference type="ARBA" id="ARBA00012477"/>
    </source>
</evidence>
<gene>
    <name evidence="12" type="ORF">H0H81_008585</name>
</gene>
<dbReference type="AlphaFoldDB" id="A0A9P7GT19"/>
<dbReference type="PANTHER" id="PTHR12553">
    <property type="entry name" value="ZINC PHOSPHODIESTERASE ELAC PROTEIN 2"/>
    <property type="match status" value="1"/>
</dbReference>
<dbReference type="GO" id="GO:0042781">
    <property type="term" value="F:3'-tRNA processing endoribonuclease activity"/>
    <property type="evidence" value="ECO:0007669"/>
    <property type="project" value="UniProtKB-EC"/>
</dbReference>
<dbReference type="EMBL" id="JABCKI010000024">
    <property type="protein sequence ID" value="KAG5654003.1"/>
    <property type="molecule type" value="Genomic_DNA"/>
</dbReference>
<keyword evidence="8" id="KW-0255">Endonuclease</keyword>
<evidence type="ECO:0000256" key="10">
    <source>
        <dbReference type="ARBA" id="ARBA00022833"/>
    </source>
</evidence>
<proteinExistence type="inferred from homology"/>
<dbReference type="InterPro" id="IPR047151">
    <property type="entry name" value="RNZ2-like"/>
</dbReference>
<evidence type="ECO:0000256" key="9">
    <source>
        <dbReference type="ARBA" id="ARBA00022801"/>
    </source>
</evidence>
<feature type="compositionally biased region" description="Acidic residues" evidence="11">
    <location>
        <begin position="100"/>
        <end position="112"/>
    </location>
</feature>
<keyword evidence="9" id="KW-0378">Hydrolase</keyword>
<evidence type="ECO:0000313" key="13">
    <source>
        <dbReference type="Proteomes" id="UP000717328"/>
    </source>
</evidence>
<comment type="caution">
    <text evidence="12">The sequence shown here is derived from an EMBL/GenBank/DDBJ whole genome shotgun (WGS) entry which is preliminary data.</text>
</comment>
<dbReference type="PANTHER" id="PTHR12553:SF49">
    <property type="entry name" value="ZINC PHOSPHODIESTERASE ELAC PROTEIN 2"/>
    <property type="match status" value="1"/>
</dbReference>
<reference evidence="12" key="1">
    <citation type="submission" date="2021-02" db="EMBL/GenBank/DDBJ databases">
        <authorList>
            <person name="Nieuwenhuis M."/>
            <person name="Van De Peppel L.J.J."/>
        </authorList>
    </citation>
    <scope>NUCLEOTIDE SEQUENCE</scope>
    <source>
        <strain evidence="12">D49</strain>
    </source>
</reference>
<keyword evidence="6" id="KW-0540">Nuclease</keyword>
<keyword evidence="10" id="KW-0862">Zinc</keyword>
<evidence type="ECO:0000256" key="8">
    <source>
        <dbReference type="ARBA" id="ARBA00022759"/>
    </source>
</evidence>
<dbReference type="OrthoDB" id="527344at2759"/>
<reference evidence="12" key="2">
    <citation type="submission" date="2021-10" db="EMBL/GenBank/DDBJ databases">
        <title>Phylogenomics reveals ancestral predisposition of the termite-cultivated fungus Termitomyces towards a domesticated lifestyle.</title>
        <authorList>
            <person name="Auxier B."/>
            <person name="Grum-Grzhimaylo A."/>
            <person name="Cardenas M.E."/>
            <person name="Lodge J.D."/>
            <person name="Laessoe T."/>
            <person name="Pedersen O."/>
            <person name="Smith M.E."/>
            <person name="Kuyper T.W."/>
            <person name="Franco-Molano E.A."/>
            <person name="Baroni T.J."/>
            <person name="Aanen D.K."/>
        </authorList>
    </citation>
    <scope>NUCLEOTIDE SEQUENCE</scope>
    <source>
        <strain evidence="12">D49</strain>
    </source>
</reference>
<dbReference type="GO" id="GO:0046872">
    <property type="term" value="F:metal ion binding"/>
    <property type="evidence" value="ECO:0007669"/>
    <property type="project" value="UniProtKB-KW"/>
</dbReference>
<dbReference type="GO" id="GO:0005739">
    <property type="term" value="C:mitochondrion"/>
    <property type="evidence" value="ECO:0007669"/>
    <property type="project" value="TreeGrafter"/>
</dbReference>
<dbReference type="EC" id="3.1.26.11" evidence="4"/>
<dbReference type="Proteomes" id="UP000717328">
    <property type="component" value="Unassembled WGS sequence"/>
</dbReference>
<dbReference type="SUPFAM" id="SSF56281">
    <property type="entry name" value="Metallo-hydrolase/oxidoreductase"/>
    <property type="match status" value="1"/>
</dbReference>
<evidence type="ECO:0000256" key="6">
    <source>
        <dbReference type="ARBA" id="ARBA00022722"/>
    </source>
</evidence>
<evidence type="ECO:0000256" key="7">
    <source>
        <dbReference type="ARBA" id="ARBA00022723"/>
    </source>
</evidence>
<dbReference type="Gene3D" id="3.60.15.10">
    <property type="entry name" value="Ribonuclease Z/Hydroxyacylglutathione hydrolase-like"/>
    <property type="match status" value="1"/>
</dbReference>
<evidence type="ECO:0000256" key="11">
    <source>
        <dbReference type="SAM" id="MobiDB-lite"/>
    </source>
</evidence>
<protein>
    <recommendedName>
        <fullName evidence="4">ribonuclease Z</fullName>
        <ecNumber evidence="4">3.1.26.11</ecNumber>
    </recommendedName>
</protein>
<organism evidence="12 13">
    <name type="scientific">Sphagnurus paluster</name>
    <dbReference type="NCBI Taxonomy" id="117069"/>
    <lineage>
        <taxon>Eukaryota</taxon>
        <taxon>Fungi</taxon>
        <taxon>Dikarya</taxon>
        <taxon>Basidiomycota</taxon>
        <taxon>Agaricomycotina</taxon>
        <taxon>Agaricomycetes</taxon>
        <taxon>Agaricomycetidae</taxon>
        <taxon>Agaricales</taxon>
        <taxon>Tricholomatineae</taxon>
        <taxon>Lyophyllaceae</taxon>
        <taxon>Sphagnurus</taxon>
    </lineage>
</organism>
<dbReference type="InterPro" id="IPR036866">
    <property type="entry name" value="RibonucZ/Hydroxyglut_hydro"/>
</dbReference>
<evidence type="ECO:0000256" key="1">
    <source>
        <dbReference type="ARBA" id="ARBA00000402"/>
    </source>
</evidence>
<comment type="similarity">
    <text evidence="3">Belongs to the RNase Z family.</text>
</comment>
<evidence type="ECO:0000256" key="5">
    <source>
        <dbReference type="ARBA" id="ARBA00022694"/>
    </source>
</evidence>
<keyword evidence="7" id="KW-0479">Metal-binding</keyword>